<dbReference type="EMBL" id="MUJZ01065505">
    <property type="protein sequence ID" value="OTF70479.1"/>
    <property type="molecule type" value="Genomic_DNA"/>
</dbReference>
<evidence type="ECO:0000313" key="2">
    <source>
        <dbReference type="Proteomes" id="UP000194236"/>
    </source>
</evidence>
<dbReference type="Proteomes" id="UP000194236">
    <property type="component" value="Unassembled WGS sequence"/>
</dbReference>
<reference evidence="1 2" key="1">
    <citation type="submission" date="2017-03" db="EMBL/GenBank/DDBJ databases">
        <title>Genome Survey of Euroglyphus maynei.</title>
        <authorList>
            <person name="Arlian L.G."/>
            <person name="Morgan M.S."/>
            <person name="Rider S.D."/>
        </authorList>
    </citation>
    <scope>NUCLEOTIDE SEQUENCE [LARGE SCALE GENOMIC DNA]</scope>
    <source>
        <strain evidence="1">Arlian Lab</strain>
        <tissue evidence="1">Whole body</tissue>
    </source>
</reference>
<proteinExistence type="predicted"/>
<feature type="non-terminal residue" evidence="1">
    <location>
        <position position="97"/>
    </location>
</feature>
<gene>
    <name evidence="1" type="ORF">BLA29_014340</name>
</gene>
<evidence type="ECO:0000313" key="1">
    <source>
        <dbReference type="EMBL" id="OTF70479.1"/>
    </source>
</evidence>
<comment type="caution">
    <text evidence="1">The sequence shown here is derived from an EMBL/GenBank/DDBJ whole genome shotgun (WGS) entry which is preliminary data.</text>
</comment>
<organism evidence="1 2">
    <name type="scientific">Euroglyphus maynei</name>
    <name type="common">Mayne's house dust mite</name>
    <dbReference type="NCBI Taxonomy" id="6958"/>
    <lineage>
        <taxon>Eukaryota</taxon>
        <taxon>Metazoa</taxon>
        <taxon>Ecdysozoa</taxon>
        <taxon>Arthropoda</taxon>
        <taxon>Chelicerata</taxon>
        <taxon>Arachnida</taxon>
        <taxon>Acari</taxon>
        <taxon>Acariformes</taxon>
        <taxon>Sarcoptiformes</taxon>
        <taxon>Astigmata</taxon>
        <taxon>Psoroptidia</taxon>
        <taxon>Analgoidea</taxon>
        <taxon>Pyroglyphidae</taxon>
        <taxon>Pyroglyphinae</taxon>
        <taxon>Euroglyphus</taxon>
    </lineage>
</organism>
<accession>A0A1Y3APV8</accession>
<sequence>MQHNKCSRVGRGIQNYAEIGGFGGGLSGYSTRKMQSYMEICNEHYYPEKIFIFCPNVVVRLRTKHDGQNIKFHYKSLTKKSFMSTEYLLKKNVFKLE</sequence>
<name>A0A1Y3APV8_EURMA</name>
<protein>
    <submittedName>
        <fullName evidence="1">Uncharacterized protein</fullName>
    </submittedName>
</protein>
<dbReference type="OrthoDB" id="10056927at2759"/>
<dbReference type="AlphaFoldDB" id="A0A1Y3APV8"/>
<keyword evidence="2" id="KW-1185">Reference proteome</keyword>